<gene>
    <name evidence="1" type="ORF">EOD39_18771</name>
</gene>
<proteinExistence type="predicted"/>
<keyword evidence="2" id="KW-1185">Reference proteome</keyword>
<evidence type="ECO:0000313" key="2">
    <source>
        <dbReference type="Proteomes" id="UP000289886"/>
    </source>
</evidence>
<name>A0A444UZX6_ACIRT</name>
<evidence type="ECO:0000313" key="1">
    <source>
        <dbReference type="EMBL" id="RXM93727.1"/>
    </source>
</evidence>
<accession>A0A444UZX6</accession>
<dbReference type="Proteomes" id="UP000289886">
    <property type="component" value="Unassembled WGS sequence"/>
</dbReference>
<organism evidence="1 2">
    <name type="scientific">Acipenser ruthenus</name>
    <name type="common">Sterlet sturgeon</name>
    <dbReference type="NCBI Taxonomy" id="7906"/>
    <lineage>
        <taxon>Eukaryota</taxon>
        <taxon>Metazoa</taxon>
        <taxon>Chordata</taxon>
        <taxon>Craniata</taxon>
        <taxon>Vertebrata</taxon>
        <taxon>Euteleostomi</taxon>
        <taxon>Actinopterygii</taxon>
        <taxon>Chondrostei</taxon>
        <taxon>Acipenseriformes</taxon>
        <taxon>Acipenseridae</taxon>
        <taxon>Acipenser</taxon>
    </lineage>
</organism>
<reference evidence="1 2" key="1">
    <citation type="submission" date="2019-01" db="EMBL/GenBank/DDBJ databases">
        <title>Draft Genome and Complete Hox-Cluster Characterization of the Sterlet Sturgeon (Acipenser ruthenus).</title>
        <authorList>
            <person name="Wei Q."/>
        </authorList>
    </citation>
    <scope>NUCLEOTIDE SEQUENCE [LARGE SCALE GENOMIC DNA]</scope>
    <source>
        <strain evidence="1">WHYD16114868_AA</strain>
        <tissue evidence="1">Blood</tissue>
    </source>
</reference>
<comment type="caution">
    <text evidence="1">The sequence shown here is derived from an EMBL/GenBank/DDBJ whole genome shotgun (WGS) entry which is preliminary data.</text>
</comment>
<dbReference type="EMBL" id="SCEB01004204">
    <property type="protein sequence ID" value="RXM93727.1"/>
    <property type="molecule type" value="Genomic_DNA"/>
</dbReference>
<sequence>MSLLGDMPLLKPVERSSIRRLDAWYSRFGALGVSASAPVQCFGARCIALRRSWCQRFGVWCSALALGARCSVHIPLAPQRTASWRSVLCTRTQCTPFNAWCSALDTQRSVLNALALGARCTHPCRFGTWCSAHGARRLGGRRSVHAPSTHQRLVRGASKLGA</sequence>
<protein>
    <submittedName>
        <fullName evidence="1">Uncharacterized protein</fullName>
    </submittedName>
</protein>
<dbReference type="AlphaFoldDB" id="A0A444UZX6"/>